<sequence>MIDFWLAMGLLLLAALGFLLLPVLRKRSSNPEADREVLNVALYQERLEELGQQQATGSLTLEQLEAGRAEAARELLSDTEWSGDSAAARSRGHRAIPIVIALLVPLAGLGGYLHWGSSDKVELTRELAQPPRSMEDMLARLERTVQLQPESSQAWYLLGRAYMSQERFSEASKAFGEAVRYAGRAPELLGQWAQAQYFAAGKTLTPKIRQIAEEALKANPREITTLGLLGIADFEQQNYAGAISHWQTLVDQLPVNDPSRPAIEGGIERARQALAVKGQAAPLADAAKIEVTVTLDPALKNRVSPGDTVFVFARADAGPPMPLAVKRLTVADLPATISLSDADAMLPELKLSSFTRVELIARVSRAGDPTRGEWRTQGTVLTVHDAPAQQLKIDRPDTK</sequence>
<feature type="domain" description="Cytochrome c-type biogenesis protein H TPR" evidence="7">
    <location>
        <begin position="134"/>
        <end position="259"/>
    </location>
</feature>
<feature type="domain" description="Cytochrome c-type biogenesis protein H Ig-like" evidence="6">
    <location>
        <begin position="289"/>
        <end position="394"/>
    </location>
</feature>
<evidence type="ECO:0000313" key="8">
    <source>
        <dbReference type="EMBL" id="TWI53883.1"/>
    </source>
</evidence>
<organism evidence="8 9">
    <name type="scientific">Pseudomonas duriflava</name>
    <dbReference type="NCBI Taxonomy" id="459528"/>
    <lineage>
        <taxon>Bacteria</taxon>
        <taxon>Pseudomonadati</taxon>
        <taxon>Pseudomonadota</taxon>
        <taxon>Gammaproteobacteria</taxon>
        <taxon>Pseudomonadales</taxon>
        <taxon>Pseudomonadaceae</taxon>
        <taxon>Pseudomonas</taxon>
    </lineage>
</organism>
<dbReference type="InterPro" id="IPR019734">
    <property type="entry name" value="TPR_rpt"/>
</dbReference>
<dbReference type="InterPro" id="IPR051263">
    <property type="entry name" value="C-type_cytochrome_biogenesis"/>
</dbReference>
<dbReference type="AlphaFoldDB" id="A0A562QAY8"/>
<keyword evidence="9" id="KW-1185">Reference proteome</keyword>
<dbReference type="GO" id="GO:0017004">
    <property type="term" value="P:cytochrome complex assembly"/>
    <property type="evidence" value="ECO:0007669"/>
    <property type="project" value="UniProtKB-KW"/>
</dbReference>
<accession>A0A562QAY8</accession>
<reference evidence="8 9" key="1">
    <citation type="journal article" date="2015" name="Stand. Genomic Sci.">
        <title>Genomic Encyclopedia of Bacterial and Archaeal Type Strains, Phase III: the genomes of soil and plant-associated and newly described type strains.</title>
        <authorList>
            <person name="Whitman W.B."/>
            <person name="Woyke T."/>
            <person name="Klenk H.P."/>
            <person name="Zhou Y."/>
            <person name="Lilburn T.G."/>
            <person name="Beck B.J."/>
            <person name="De Vos P."/>
            <person name="Vandamme P."/>
            <person name="Eisen J.A."/>
            <person name="Garrity G."/>
            <person name="Hugenholtz P."/>
            <person name="Kyrpides N.C."/>
        </authorList>
    </citation>
    <scope>NUCLEOTIDE SEQUENCE [LARGE SCALE GENOMIC DNA]</scope>
    <source>
        <strain evidence="8 9">CGMCC 1.6858</strain>
    </source>
</reference>
<dbReference type="Gene3D" id="1.25.40.10">
    <property type="entry name" value="Tetratricopeptide repeat domain"/>
    <property type="match status" value="1"/>
</dbReference>
<evidence type="ECO:0000256" key="5">
    <source>
        <dbReference type="PROSITE-ProRule" id="PRU00339"/>
    </source>
</evidence>
<dbReference type="PANTHER" id="PTHR47870:SF4">
    <property type="entry name" value="CYTOCHROME C-TYPE BIOGENESIS PROTEIN CYCH"/>
    <property type="match status" value="1"/>
</dbReference>
<dbReference type="SMART" id="SM00028">
    <property type="entry name" value="TPR"/>
    <property type="match status" value="2"/>
</dbReference>
<evidence type="ECO:0000256" key="1">
    <source>
        <dbReference type="ARBA" id="ARBA00004196"/>
    </source>
</evidence>
<proteinExistence type="predicted"/>
<comment type="subcellular location">
    <subcellularLocation>
        <location evidence="1">Cell envelope</location>
    </subcellularLocation>
</comment>
<dbReference type="OrthoDB" id="9776053at2"/>
<dbReference type="Pfam" id="PF23914">
    <property type="entry name" value="TPR_CcmH_CycH"/>
    <property type="match status" value="1"/>
</dbReference>
<evidence type="ECO:0000256" key="4">
    <source>
        <dbReference type="ARBA" id="ARBA00022803"/>
    </source>
</evidence>
<evidence type="ECO:0000259" key="6">
    <source>
        <dbReference type="Pfam" id="PF23892"/>
    </source>
</evidence>
<keyword evidence="4 5" id="KW-0802">TPR repeat</keyword>
<dbReference type="EMBL" id="VLKY01000007">
    <property type="protein sequence ID" value="TWI53883.1"/>
    <property type="molecule type" value="Genomic_DNA"/>
</dbReference>
<feature type="repeat" description="TPR" evidence="5">
    <location>
        <begin position="152"/>
        <end position="185"/>
    </location>
</feature>
<dbReference type="InterPro" id="IPR011990">
    <property type="entry name" value="TPR-like_helical_dom_sf"/>
</dbReference>
<dbReference type="PANTHER" id="PTHR47870">
    <property type="entry name" value="CYTOCHROME C-TYPE BIOGENESIS PROTEIN CCMH"/>
    <property type="match status" value="1"/>
</dbReference>
<protein>
    <submittedName>
        <fullName evidence="8">Cytochrome c-type biogenesis protein CcmH</fullName>
    </submittedName>
</protein>
<dbReference type="GO" id="GO:0005886">
    <property type="term" value="C:plasma membrane"/>
    <property type="evidence" value="ECO:0007669"/>
    <property type="project" value="TreeGrafter"/>
</dbReference>
<gene>
    <name evidence="8" type="ORF">IQ22_02494</name>
</gene>
<dbReference type="Proteomes" id="UP000316905">
    <property type="component" value="Unassembled WGS sequence"/>
</dbReference>
<dbReference type="NCBIfam" id="TIGR03142">
    <property type="entry name" value="cytochro_ccmI"/>
    <property type="match status" value="1"/>
</dbReference>
<keyword evidence="3" id="KW-0201">Cytochrome c-type biogenesis</keyword>
<keyword evidence="2" id="KW-0677">Repeat</keyword>
<dbReference type="PROSITE" id="PS50005">
    <property type="entry name" value="TPR"/>
    <property type="match status" value="1"/>
</dbReference>
<dbReference type="SUPFAM" id="SSF48452">
    <property type="entry name" value="TPR-like"/>
    <property type="match status" value="1"/>
</dbReference>
<evidence type="ECO:0000259" key="7">
    <source>
        <dbReference type="Pfam" id="PF23914"/>
    </source>
</evidence>
<dbReference type="InterPro" id="IPR017560">
    <property type="entry name" value="Cyt_c_biogenesis_CcmI"/>
</dbReference>
<dbReference type="RefSeq" id="WP_145142124.1">
    <property type="nucleotide sequence ID" value="NZ_VLKY01000007.1"/>
</dbReference>
<name>A0A562QAY8_9PSED</name>
<evidence type="ECO:0000256" key="3">
    <source>
        <dbReference type="ARBA" id="ARBA00022748"/>
    </source>
</evidence>
<evidence type="ECO:0000256" key="2">
    <source>
        <dbReference type="ARBA" id="ARBA00022737"/>
    </source>
</evidence>
<dbReference type="GO" id="GO:0030313">
    <property type="term" value="C:cell envelope"/>
    <property type="evidence" value="ECO:0007669"/>
    <property type="project" value="UniProtKB-SubCell"/>
</dbReference>
<dbReference type="InterPro" id="IPR056412">
    <property type="entry name" value="Ig_CycH"/>
</dbReference>
<dbReference type="Pfam" id="PF23892">
    <property type="entry name" value="Ig_CycH"/>
    <property type="match status" value="1"/>
</dbReference>
<comment type="caution">
    <text evidence="8">The sequence shown here is derived from an EMBL/GenBank/DDBJ whole genome shotgun (WGS) entry which is preliminary data.</text>
</comment>
<dbReference type="InterPro" id="IPR056413">
    <property type="entry name" value="TPR_CcmH_CycH"/>
</dbReference>
<evidence type="ECO:0000313" key="9">
    <source>
        <dbReference type="Proteomes" id="UP000316905"/>
    </source>
</evidence>